<accession>A0A378V029</accession>
<reference evidence="1 2" key="1">
    <citation type="submission" date="2018-06" db="EMBL/GenBank/DDBJ databases">
        <authorList>
            <consortium name="Pathogen Informatics"/>
            <person name="Doyle S."/>
        </authorList>
    </citation>
    <scope>NUCLEOTIDE SEQUENCE [LARGE SCALE GENOMIC DNA]</scope>
    <source>
        <strain evidence="1 2">NCTC1542</strain>
    </source>
</reference>
<gene>
    <name evidence="1" type="ORF">NCTC1542_05230</name>
</gene>
<dbReference type="RefSeq" id="WP_080596740.1">
    <property type="nucleotide sequence ID" value="NZ_JARUKS010000113.1"/>
</dbReference>
<dbReference type="EMBL" id="UGQY01000004">
    <property type="protein sequence ID" value="SUA03744.1"/>
    <property type="molecule type" value="Genomic_DNA"/>
</dbReference>
<proteinExistence type="predicted"/>
<evidence type="ECO:0000313" key="2">
    <source>
        <dbReference type="Proteomes" id="UP000255389"/>
    </source>
</evidence>
<name>A0A378V029_MYCFO</name>
<evidence type="ECO:0000313" key="1">
    <source>
        <dbReference type="EMBL" id="SUA03744.1"/>
    </source>
</evidence>
<dbReference type="Gene3D" id="1.10.10.60">
    <property type="entry name" value="Homeodomain-like"/>
    <property type="match status" value="1"/>
</dbReference>
<organism evidence="1 2">
    <name type="scientific">Mycolicibacterium fortuitum</name>
    <name type="common">Mycobacterium fortuitum</name>
    <dbReference type="NCBI Taxonomy" id="1766"/>
    <lineage>
        <taxon>Bacteria</taxon>
        <taxon>Bacillati</taxon>
        <taxon>Actinomycetota</taxon>
        <taxon>Actinomycetes</taxon>
        <taxon>Mycobacteriales</taxon>
        <taxon>Mycobacteriaceae</taxon>
        <taxon>Mycolicibacterium</taxon>
    </lineage>
</organism>
<dbReference type="Pfam" id="PF02954">
    <property type="entry name" value="HTH_8"/>
    <property type="match status" value="1"/>
</dbReference>
<dbReference type="InterPro" id="IPR002197">
    <property type="entry name" value="HTH_Fis"/>
</dbReference>
<dbReference type="Proteomes" id="UP000255389">
    <property type="component" value="Unassembled WGS sequence"/>
</dbReference>
<sequence length="107" mass="11265">MGVEQGVGAIGLDEFGVGDGMRGATRHLLARATTGYVGAADLPSDVLARAARRKLSGLEQAEAQMIMRALHEAGGNKQQAADTLGIARSTLYRKVRALGLDLRVNAY</sequence>
<dbReference type="AlphaFoldDB" id="A0A378V029"/>
<dbReference type="GO" id="GO:0043565">
    <property type="term" value="F:sequence-specific DNA binding"/>
    <property type="evidence" value="ECO:0007669"/>
    <property type="project" value="InterPro"/>
</dbReference>
<dbReference type="SUPFAM" id="SSF46689">
    <property type="entry name" value="Homeodomain-like"/>
    <property type="match status" value="1"/>
</dbReference>
<dbReference type="InterPro" id="IPR009057">
    <property type="entry name" value="Homeodomain-like_sf"/>
</dbReference>
<protein>
    <submittedName>
        <fullName evidence="1">Acetoin dehydrogenase operon transcriptional activator acoR</fullName>
    </submittedName>
</protein>
<dbReference type="PRINTS" id="PR01590">
    <property type="entry name" value="HTHFIS"/>
</dbReference>